<dbReference type="OrthoDB" id="7863918at2"/>
<dbReference type="AlphaFoldDB" id="A0A547PLG9"/>
<proteinExistence type="predicted"/>
<organism evidence="2 3">
    <name type="scientific">Palleronia caenipelagi</name>
    <dbReference type="NCBI Taxonomy" id="2489174"/>
    <lineage>
        <taxon>Bacteria</taxon>
        <taxon>Pseudomonadati</taxon>
        <taxon>Pseudomonadota</taxon>
        <taxon>Alphaproteobacteria</taxon>
        <taxon>Rhodobacterales</taxon>
        <taxon>Roseobacteraceae</taxon>
        <taxon>Palleronia</taxon>
    </lineage>
</organism>
<evidence type="ECO:0000256" key="1">
    <source>
        <dbReference type="SAM" id="Phobius"/>
    </source>
</evidence>
<keyword evidence="1" id="KW-1133">Transmembrane helix</keyword>
<keyword evidence="1" id="KW-0812">Transmembrane</keyword>
<comment type="caution">
    <text evidence="2">The sequence shown here is derived from an EMBL/GenBank/DDBJ whole genome shotgun (WGS) entry which is preliminary data.</text>
</comment>
<evidence type="ECO:0000313" key="2">
    <source>
        <dbReference type="EMBL" id="TRD14999.1"/>
    </source>
</evidence>
<dbReference type="RefSeq" id="WP_142836112.1">
    <property type="nucleotide sequence ID" value="NZ_VFSV01000058.1"/>
</dbReference>
<keyword evidence="1" id="KW-0472">Membrane</keyword>
<reference evidence="2 3" key="1">
    <citation type="submission" date="2019-06" db="EMBL/GenBank/DDBJ databases">
        <title>Paenimaribius caenipelagi gen. nov., sp. nov., isolated from a tidal flat.</title>
        <authorList>
            <person name="Yoon J.-H."/>
        </authorList>
    </citation>
    <scope>NUCLEOTIDE SEQUENCE [LARGE SCALE GENOMIC DNA]</scope>
    <source>
        <strain evidence="2 3">JBTF-M29</strain>
    </source>
</reference>
<gene>
    <name evidence="2" type="ORF">FEV53_17990</name>
</gene>
<protein>
    <submittedName>
        <fullName evidence="2">Uncharacterized protein</fullName>
    </submittedName>
</protein>
<feature type="transmembrane region" description="Helical" evidence="1">
    <location>
        <begin position="61"/>
        <end position="89"/>
    </location>
</feature>
<name>A0A547PLG9_9RHOB</name>
<dbReference type="EMBL" id="VFSV01000058">
    <property type="protein sequence ID" value="TRD14999.1"/>
    <property type="molecule type" value="Genomic_DNA"/>
</dbReference>
<feature type="transmembrane region" description="Helical" evidence="1">
    <location>
        <begin position="31"/>
        <end position="49"/>
    </location>
</feature>
<sequence>MQVTQSPQWQRQNLVVLERIRRDVNRFTNPLFEVGLLASIIYTVLFAKLKLFSVPGTIDPVLAALPVAAVVVLVLFPAVALAGILEFYLRLRISTASRDRKHQLEHVKDR</sequence>
<evidence type="ECO:0000313" key="3">
    <source>
        <dbReference type="Proteomes" id="UP000318590"/>
    </source>
</evidence>
<keyword evidence="3" id="KW-1185">Reference proteome</keyword>
<accession>A0A547PLG9</accession>
<dbReference type="Proteomes" id="UP000318590">
    <property type="component" value="Unassembled WGS sequence"/>
</dbReference>